<dbReference type="Pfam" id="PF13768">
    <property type="entry name" value="VWA_3"/>
    <property type="match status" value="1"/>
</dbReference>
<protein>
    <recommendedName>
        <fullName evidence="2">VWFA domain-containing protein</fullName>
    </recommendedName>
</protein>
<name>A0A934NCM0_9BACT</name>
<dbReference type="AlphaFoldDB" id="A0A934NCM0"/>
<organism evidence="3 4">
    <name type="scientific">Candidatus Nephthysia bennettiae</name>
    <dbReference type="NCBI Taxonomy" id="3127016"/>
    <lineage>
        <taxon>Bacteria</taxon>
        <taxon>Bacillati</taxon>
        <taxon>Candidatus Dormiibacterota</taxon>
        <taxon>Candidatus Dormibacteria</taxon>
        <taxon>Candidatus Dormibacterales</taxon>
        <taxon>Candidatus Dormibacteraceae</taxon>
        <taxon>Candidatus Nephthysia</taxon>
    </lineage>
</organism>
<evidence type="ECO:0000256" key="1">
    <source>
        <dbReference type="SAM" id="MobiDB-lite"/>
    </source>
</evidence>
<dbReference type="Gene3D" id="1.20.120.1690">
    <property type="match status" value="1"/>
</dbReference>
<keyword evidence="4" id="KW-1185">Reference proteome</keyword>
<gene>
    <name evidence="3" type="ORF">JF922_05375</name>
</gene>
<dbReference type="InterPro" id="IPR041176">
    <property type="entry name" value="VWA_3_C"/>
</dbReference>
<dbReference type="SMART" id="SM00327">
    <property type="entry name" value="VWA"/>
    <property type="match status" value="1"/>
</dbReference>
<evidence type="ECO:0000313" key="4">
    <source>
        <dbReference type="Proteomes" id="UP000612893"/>
    </source>
</evidence>
<dbReference type="EMBL" id="JAEKNR010000064">
    <property type="protein sequence ID" value="MBJ7597502.1"/>
    <property type="molecule type" value="Genomic_DNA"/>
</dbReference>
<dbReference type="InterPro" id="IPR036465">
    <property type="entry name" value="vWFA_dom_sf"/>
</dbReference>
<dbReference type="Proteomes" id="UP000612893">
    <property type="component" value="Unassembled WGS sequence"/>
</dbReference>
<dbReference type="RefSeq" id="WP_338199779.1">
    <property type="nucleotide sequence ID" value="NZ_JAEKNR010000064.1"/>
</dbReference>
<dbReference type="SUPFAM" id="SSF53300">
    <property type="entry name" value="vWA-like"/>
    <property type="match status" value="1"/>
</dbReference>
<dbReference type="PROSITE" id="PS50234">
    <property type="entry name" value="VWFA"/>
    <property type="match status" value="1"/>
</dbReference>
<feature type="region of interest" description="Disordered" evidence="1">
    <location>
        <begin position="442"/>
        <end position="461"/>
    </location>
</feature>
<dbReference type="Gene3D" id="2.60.40.3670">
    <property type="match status" value="1"/>
</dbReference>
<accession>A0A934NCM0</accession>
<feature type="compositionally biased region" description="Basic residues" evidence="1">
    <location>
        <begin position="450"/>
        <end position="461"/>
    </location>
</feature>
<dbReference type="Gene3D" id="3.40.50.410">
    <property type="entry name" value="von Willebrand factor, type A domain"/>
    <property type="match status" value="1"/>
</dbReference>
<dbReference type="Pfam" id="PF18571">
    <property type="entry name" value="VWA_3_C"/>
    <property type="match status" value="1"/>
</dbReference>
<sequence length="461" mass="50211">MTTFSANVHQNVYLPRGEAVVHAIVAFAAEEIDRGPSNGRLGADAVEVVMLDCSASMASPPAKLEGARTATCKAVDKLRDGTWFAIVAGTSFARLVYPPQKYEQGSSSFSPSLARASRATRTAAREAVQRLEANGGTAISTWLTLARRLFDTCPDAIHHAILLADGRNESEEAERLAAELGRCVGKFQCDCLGVGTDWERTELQAVSDALLGSTDIIPDPSQMDGMFEAITEKAMSKRVGSVALQLLTPVGGAVNFVNQVSPELLNLTEKANLRQPFGRDSEWRTVQEAEPDRPLLSVYPTGAWATGEEREYHVCLTVPPQEVGPENELRAARVSLAVDGVPAVQVPVRAQWTEDLEMSTRINRTVAHYTGQEELATSIEQGLEARRAGDHKAATQKLGRAAHLAHLSGNEPSTRLLERVVQIDDAEQGIVRLRTDVSKEDEMTLDTRSRRTVRLRNPSRP</sequence>
<reference evidence="3" key="1">
    <citation type="submission" date="2020-10" db="EMBL/GenBank/DDBJ databases">
        <title>Ca. Dormibacterota MAGs.</title>
        <authorList>
            <person name="Montgomery K."/>
        </authorList>
    </citation>
    <scope>NUCLEOTIDE SEQUENCE [LARGE SCALE GENOMIC DNA]</scope>
    <source>
        <strain evidence="3">SC8812_S17_10</strain>
    </source>
</reference>
<proteinExistence type="predicted"/>
<evidence type="ECO:0000313" key="3">
    <source>
        <dbReference type="EMBL" id="MBJ7597502.1"/>
    </source>
</evidence>
<feature type="domain" description="VWFA" evidence="2">
    <location>
        <begin position="48"/>
        <end position="230"/>
    </location>
</feature>
<evidence type="ECO:0000259" key="2">
    <source>
        <dbReference type="PROSITE" id="PS50234"/>
    </source>
</evidence>
<dbReference type="InterPro" id="IPR002035">
    <property type="entry name" value="VWF_A"/>
</dbReference>
<comment type="caution">
    <text evidence="3">The sequence shown here is derived from an EMBL/GenBank/DDBJ whole genome shotgun (WGS) entry which is preliminary data.</text>
</comment>